<keyword evidence="1" id="KW-1133">Transmembrane helix</keyword>
<organism evidence="3 4">
    <name type="scientific">Candidatus Spechtbacteria bacterium RIFCSPHIGHO2_01_FULL_43_30</name>
    <dbReference type="NCBI Taxonomy" id="1802158"/>
    <lineage>
        <taxon>Bacteria</taxon>
        <taxon>Candidatus Spechtiibacteriota</taxon>
    </lineage>
</organism>
<keyword evidence="1" id="KW-0472">Membrane</keyword>
<evidence type="ECO:0000256" key="1">
    <source>
        <dbReference type="SAM" id="Phobius"/>
    </source>
</evidence>
<name>A0A1G2H647_9BACT</name>
<feature type="transmembrane region" description="Helical" evidence="1">
    <location>
        <begin position="193"/>
        <end position="212"/>
    </location>
</feature>
<dbReference type="STRING" id="1802158.A2827_00115"/>
<feature type="transmembrane region" description="Helical" evidence="1">
    <location>
        <begin position="269"/>
        <end position="289"/>
    </location>
</feature>
<feature type="transmembrane region" description="Helical" evidence="1">
    <location>
        <begin position="112"/>
        <end position="132"/>
    </location>
</feature>
<feature type="transmembrane region" description="Helical" evidence="1">
    <location>
        <begin position="219"/>
        <end position="238"/>
    </location>
</feature>
<feature type="transmembrane region" description="Helical" evidence="1">
    <location>
        <begin position="295"/>
        <end position="314"/>
    </location>
</feature>
<evidence type="ECO:0000313" key="4">
    <source>
        <dbReference type="Proteomes" id="UP000177932"/>
    </source>
</evidence>
<feature type="transmembrane region" description="Helical" evidence="1">
    <location>
        <begin position="163"/>
        <end position="181"/>
    </location>
</feature>
<reference evidence="3 4" key="1">
    <citation type="journal article" date="2016" name="Nat. Commun.">
        <title>Thousands of microbial genomes shed light on interconnected biogeochemical processes in an aquifer system.</title>
        <authorList>
            <person name="Anantharaman K."/>
            <person name="Brown C.T."/>
            <person name="Hug L.A."/>
            <person name="Sharon I."/>
            <person name="Castelle C.J."/>
            <person name="Probst A.J."/>
            <person name="Thomas B.C."/>
            <person name="Singh A."/>
            <person name="Wilkins M.J."/>
            <person name="Karaoz U."/>
            <person name="Brodie E.L."/>
            <person name="Williams K.H."/>
            <person name="Hubbard S.S."/>
            <person name="Banfield J.F."/>
        </authorList>
    </citation>
    <scope>NUCLEOTIDE SEQUENCE [LARGE SCALE GENOMIC DNA]</scope>
</reference>
<sequence>MNKEELLRELSSKISSGEISREEVLSQLNFGAIAPREVNRGAKGFSHFSVTKMLYALGAAVVIIGIVIFVAQIWQDIGSFGRISVTLGLGFLISAIGSMLLKQKPEDNIGAIFHFIGGMLIPGGTAVTLYEFNLNSVSLWPVAIAFGAVFAFYVLLNSIHRHPVLTFFAVANGTAFAYLIVEAVVEGAYYKDLYAYLTMVIGASYLLLAHAFREGRNKNLIGVLRFFGSAGLLGAAFTQTFDSGLWQLLYFFVVFAGLFLSVHIRSSIVLVMSTIFLIAHISYITNLYFADSIGWPISLIILGFLFIGLGYASISINKKYIRQAS</sequence>
<evidence type="ECO:0000313" key="3">
    <source>
        <dbReference type="EMBL" id="OGZ57945.1"/>
    </source>
</evidence>
<dbReference type="Proteomes" id="UP000177932">
    <property type="component" value="Unassembled WGS sequence"/>
</dbReference>
<accession>A0A1G2H647</accession>
<feature type="transmembrane region" description="Helical" evidence="1">
    <location>
        <begin position="53"/>
        <end position="74"/>
    </location>
</feature>
<feature type="transmembrane region" description="Helical" evidence="1">
    <location>
        <begin position="244"/>
        <end position="262"/>
    </location>
</feature>
<proteinExistence type="predicted"/>
<feature type="transmembrane region" description="Helical" evidence="1">
    <location>
        <begin position="138"/>
        <end position="156"/>
    </location>
</feature>
<gene>
    <name evidence="3" type="ORF">A2827_00115</name>
</gene>
<dbReference type="AlphaFoldDB" id="A0A1G2H647"/>
<keyword evidence="1" id="KW-0812">Transmembrane</keyword>
<dbReference type="Pfam" id="PF09925">
    <property type="entry name" value="DUF2157"/>
    <property type="match status" value="1"/>
</dbReference>
<protein>
    <recommendedName>
        <fullName evidence="2">DUF2157 domain-containing protein</fullName>
    </recommendedName>
</protein>
<dbReference type="InterPro" id="IPR018677">
    <property type="entry name" value="DUF2157"/>
</dbReference>
<comment type="caution">
    <text evidence="3">The sequence shown here is derived from an EMBL/GenBank/DDBJ whole genome shotgun (WGS) entry which is preliminary data.</text>
</comment>
<evidence type="ECO:0000259" key="2">
    <source>
        <dbReference type="Pfam" id="PF09925"/>
    </source>
</evidence>
<dbReference type="EMBL" id="MHOD01000018">
    <property type="protein sequence ID" value="OGZ57945.1"/>
    <property type="molecule type" value="Genomic_DNA"/>
</dbReference>
<feature type="transmembrane region" description="Helical" evidence="1">
    <location>
        <begin position="80"/>
        <end position="100"/>
    </location>
</feature>
<feature type="domain" description="DUF2157" evidence="2">
    <location>
        <begin position="22"/>
        <end position="158"/>
    </location>
</feature>